<protein>
    <recommendedName>
        <fullName evidence="4">Ferric uptake regulation protein</fullName>
    </recommendedName>
</protein>
<feature type="binding site" evidence="13">
    <location>
        <position position="142"/>
    </location>
    <ligand>
        <name>Fe cation</name>
        <dbReference type="ChEBI" id="CHEBI:24875"/>
    </ligand>
</feature>
<feature type="binding site" evidence="12">
    <location>
        <position position="150"/>
    </location>
    <ligand>
        <name>Zn(2+)</name>
        <dbReference type="ChEBI" id="CHEBI:29105"/>
    </ligand>
</feature>
<evidence type="ECO:0000256" key="5">
    <source>
        <dbReference type="ARBA" id="ARBA00022490"/>
    </source>
</evidence>
<reference evidence="15" key="1">
    <citation type="submission" date="2017-04" db="EMBL/GenBank/DDBJ databases">
        <authorList>
            <person name="Varghese N."/>
            <person name="Submissions S."/>
        </authorList>
    </citation>
    <scope>NUCLEOTIDE SEQUENCE [LARGE SCALE GENOMIC DNA]</scope>
    <source>
        <strain evidence="15">DSM 4125</strain>
    </source>
</reference>
<evidence type="ECO:0000256" key="7">
    <source>
        <dbReference type="ARBA" id="ARBA00022723"/>
    </source>
</evidence>
<keyword evidence="11" id="KW-0804">Transcription</keyword>
<comment type="subunit">
    <text evidence="3">Homodimer.</text>
</comment>
<name>A0A1X7KY95_9BACT</name>
<dbReference type="InterPro" id="IPR036388">
    <property type="entry name" value="WH-like_DNA-bd_sf"/>
</dbReference>
<organism evidence="14 15">
    <name type="scientific">Marivirga sericea</name>
    <dbReference type="NCBI Taxonomy" id="1028"/>
    <lineage>
        <taxon>Bacteria</taxon>
        <taxon>Pseudomonadati</taxon>
        <taxon>Bacteroidota</taxon>
        <taxon>Cytophagia</taxon>
        <taxon>Cytophagales</taxon>
        <taxon>Marivirgaceae</taxon>
        <taxon>Marivirga</taxon>
    </lineage>
</organism>
<evidence type="ECO:0000256" key="3">
    <source>
        <dbReference type="ARBA" id="ARBA00011738"/>
    </source>
</evidence>
<gene>
    <name evidence="14" type="ORF">SAMN05661096_03243</name>
</gene>
<comment type="cofactor">
    <cofactor evidence="13">
        <name>Mn(2+)</name>
        <dbReference type="ChEBI" id="CHEBI:29035"/>
    </cofactor>
    <cofactor evidence="13">
        <name>Fe(2+)</name>
        <dbReference type="ChEBI" id="CHEBI:29033"/>
    </cofactor>
    <text evidence="13">Binds 1 Mn(2+) or Fe(2+) ion per subunit.</text>
</comment>
<dbReference type="PANTHER" id="PTHR33202">
    <property type="entry name" value="ZINC UPTAKE REGULATION PROTEIN"/>
    <property type="match status" value="1"/>
</dbReference>
<evidence type="ECO:0000256" key="2">
    <source>
        <dbReference type="ARBA" id="ARBA00007957"/>
    </source>
</evidence>
<keyword evidence="9" id="KW-0805">Transcription regulation</keyword>
<dbReference type="GO" id="GO:1900376">
    <property type="term" value="P:regulation of secondary metabolite biosynthetic process"/>
    <property type="evidence" value="ECO:0007669"/>
    <property type="project" value="TreeGrafter"/>
</dbReference>
<comment type="cofactor">
    <cofactor evidence="12">
        <name>Zn(2+)</name>
        <dbReference type="ChEBI" id="CHEBI:29105"/>
    </cofactor>
    <text evidence="12">Binds 1 zinc ion per subunit.</text>
</comment>
<proteinExistence type="inferred from homology"/>
<dbReference type="AlphaFoldDB" id="A0A1X7KY95"/>
<dbReference type="InterPro" id="IPR036390">
    <property type="entry name" value="WH_DNA-bd_sf"/>
</dbReference>
<feature type="binding site" evidence="13">
    <location>
        <position position="106"/>
    </location>
    <ligand>
        <name>Fe cation</name>
        <dbReference type="ChEBI" id="CHEBI:24875"/>
    </ligand>
</feature>
<dbReference type="InterPro" id="IPR002481">
    <property type="entry name" value="FUR"/>
</dbReference>
<evidence type="ECO:0000256" key="9">
    <source>
        <dbReference type="ARBA" id="ARBA00023015"/>
    </source>
</evidence>
<keyword evidence="13" id="KW-0408">Iron</keyword>
<keyword evidence="10" id="KW-0238">DNA-binding</keyword>
<sequence length="166" mass="19482">MSMSKPVMKEILQRAKNILDEYLNDQNLRKTAERYSVLEELYYLPQDEHIDVETLFLRMRNKEYTISRATVYNSIDLLVECGLVVKHNFKDKNALYEPALTYEHHDHLVCNNCLKIKEFLDPSIEEIKKRVGKSVGSEIKHHSLVFYGDCTIENCENLKRKEVVSS</sequence>
<feature type="binding site" evidence="12">
    <location>
        <position position="110"/>
    </location>
    <ligand>
        <name>Zn(2+)</name>
        <dbReference type="ChEBI" id="CHEBI:29105"/>
    </ligand>
</feature>
<dbReference type="GO" id="GO:0008270">
    <property type="term" value="F:zinc ion binding"/>
    <property type="evidence" value="ECO:0007669"/>
    <property type="project" value="TreeGrafter"/>
</dbReference>
<feature type="binding site" evidence="12">
    <location>
        <position position="155"/>
    </location>
    <ligand>
        <name>Zn(2+)</name>
        <dbReference type="ChEBI" id="CHEBI:29105"/>
    </ligand>
</feature>
<dbReference type="STRING" id="1028.SAMN05661096_03243"/>
<keyword evidence="7 12" id="KW-0479">Metal-binding</keyword>
<dbReference type="OrthoDB" id="8659436at2"/>
<keyword evidence="8 12" id="KW-0862">Zinc</keyword>
<feature type="binding site" evidence="13">
    <location>
        <position position="125"/>
    </location>
    <ligand>
        <name>Fe cation</name>
        <dbReference type="ChEBI" id="CHEBI:24875"/>
    </ligand>
</feature>
<accession>A0A1X7KY95</accession>
<dbReference type="CDD" id="cd07153">
    <property type="entry name" value="Fur_like"/>
    <property type="match status" value="1"/>
</dbReference>
<keyword evidence="6" id="KW-0678">Repressor</keyword>
<evidence type="ECO:0000313" key="15">
    <source>
        <dbReference type="Proteomes" id="UP000193804"/>
    </source>
</evidence>
<dbReference type="Gene3D" id="3.30.1490.190">
    <property type="match status" value="1"/>
</dbReference>
<dbReference type="Pfam" id="PF01475">
    <property type="entry name" value="FUR"/>
    <property type="match status" value="1"/>
</dbReference>
<dbReference type="PANTHER" id="PTHR33202:SF2">
    <property type="entry name" value="FERRIC UPTAKE REGULATION PROTEIN"/>
    <property type="match status" value="1"/>
</dbReference>
<evidence type="ECO:0000313" key="14">
    <source>
        <dbReference type="EMBL" id="SMG46194.1"/>
    </source>
</evidence>
<dbReference type="SUPFAM" id="SSF46785">
    <property type="entry name" value="Winged helix' DNA-binding domain"/>
    <property type="match status" value="1"/>
</dbReference>
<evidence type="ECO:0000256" key="4">
    <source>
        <dbReference type="ARBA" id="ARBA00020910"/>
    </source>
</evidence>
<dbReference type="GO" id="GO:0005829">
    <property type="term" value="C:cytosol"/>
    <property type="evidence" value="ECO:0007669"/>
    <property type="project" value="TreeGrafter"/>
</dbReference>
<dbReference type="GO" id="GO:0003700">
    <property type="term" value="F:DNA-binding transcription factor activity"/>
    <property type="evidence" value="ECO:0007669"/>
    <property type="project" value="InterPro"/>
</dbReference>
<feature type="binding site" evidence="12">
    <location>
        <position position="113"/>
    </location>
    <ligand>
        <name>Zn(2+)</name>
        <dbReference type="ChEBI" id="CHEBI:29105"/>
    </ligand>
</feature>
<evidence type="ECO:0000256" key="8">
    <source>
        <dbReference type="ARBA" id="ARBA00022833"/>
    </source>
</evidence>
<evidence type="ECO:0000256" key="6">
    <source>
        <dbReference type="ARBA" id="ARBA00022491"/>
    </source>
</evidence>
<dbReference type="GO" id="GO:0045892">
    <property type="term" value="P:negative regulation of DNA-templated transcription"/>
    <property type="evidence" value="ECO:0007669"/>
    <property type="project" value="TreeGrafter"/>
</dbReference>
<comment type="subcellular location">
    <subcellularLocation>
        <location evidence="1">Cytoplasm</location>
    </subcellularLocation>
</comment>
<dbReference type="Proteomes" id="UP000193804">
    <property type="component" value="Unassembled WGS sequence"/>
</dbReference>
<dbReference type="EMBL" id="FXAW01000007">
    <property type="protein sequence ID" value="SMG46194.1"/>
    <property type="molecule type" value="Genomic_DNA"/>
</dbReference>
<evidence type="ECO:0000256" key="13">
    <source>
        <dbReference type="PIRSR" id="PIRSR602481-2"/>
    </source>
</evidence>
<evidence type="ECO:0000256" key="1">
    <source>
        <dbReference type="ARBA" id="ARBA00004496"/>
    </source>
</evidence>
<evidence type="ECO:0000256" key="11">
    <source>
        <dbReference type="ARBA" id="ARBA00023163"/>
    </source>
</evidence>
<evidence type="ECO:0000256" key="12">
    <source>
        <dbReference type="PIRSR" id="PIRSR602481-1"/>
    </source>
</evidence>
<dbReference type="Gene3D" id="1.10.10.10">
    <property type="entry name" value="Winged helix-like DNA-binding domain superfamily/Winged helix DNA-binding domain"/>
    <property type="match status" value="1"/>
</dbReference>
<dbReference type="GO" id="GO:0000976">
    <property type="term" value="F:transcription cis-regulatory region binding"/>
    <property type="evidence" value="ECO:0007669"/>
    <property type="project" value="TreeGrafter"/>
</dbReference>
<dbReference type="InterPro" id="IPR043135">
    <property type="entry name" value="Fur_C"/>
</dbReference>
<evidence type="ECO:0000256" key="10">
    <source>
        <dbReference type="ARBA" id="ARBA00023125"/>
    </source>
</evidence>
<comment type="similarity">
    <text evidence="2">Belongs to the Fur family.</text>
</comment>
<feature type="binding site" evidence="13">
    <location>
        <position position="104"/>
    </location>
    <ligand>
        <name>Fe cation</name>
        <dbReference type="ChEBI" id="CHEBI:24875"/>
    </ligand>
</feature>
<keyword evidence="5" id="KW-0963">Cytoplasm</keyword>
<keyword evidence="15" id="KW-1185">Reference proteome</keyword>